<dbReference type="AlphaFoldDB" id="A0A1H5S1V6"/>
<dbReference type="Proteomes" id="UP000236723">
    <property type="component" value="Unassembled WGS sequence"/>
</dbReference>
<dbReference type="EMBL" id="FNVO01000001">
    <property type="protein sequence ID" value="SEF43888.1"/>
    <property type="molecule type" value="Genomic_DNA"/>
</dbReference>
<reference evidence="2" key="1">
    <citation type="submission" date="2016-10" db="EMBL/GenBank/DDBJ databases">
        <authorList>
            <person name="Varghese N."/>
            <person name="Submissions S."/>
        </authorList>
    </citation>
    <scope>NUCLEOTIDE SEQUENCE [LARGE SCALE GENOMIC DNA]</scope>
    <source>
        <strain evidence="2">DSM 43163</strain>
    </source>
</reference>
<keyword evidence="2" id="KW-1185">Reference proteome</keyword>
<name>A0A1H5S1V6_9ACTN</name>
<evidence type="ECO:0000313" key="1">
    <source>
        <dbReference type="EMBL" id="SEF43888.1"/>
    </source>
</evidence>
<evidence type="ECO:0000313" key="2">
    <source>
        <dbReference type="Proteomes" id="UP000236723"/>
    </source>
</evidence>
<sequence>MMSGHPAVDIVTAKSTVVIQDRPLVPLSSWLTDVMARCAGTGQVLQVLTPHDARITLPLRLALGGPRARWVVQEPGDGYYDGFSGLPLIWDGAMFTPAVQERPEPSATFLRRPPGDLGHHLVVDLRVRHKATTDLELGGAAEALARALAGTAPRCWGTAEPALVRWSQSELTALCRRRSPRATWLAYMGPHEAGSAHPPFGGTIRVSRVTSGVKETVAFTVSYGPGREPPLEELAALADRYARAGVLQVLTAQWAPGGPDLTYPARWQGAPVPVALAVGPEGVAETGAAHAAASDGGRAIGDPGAPGMWYVLGDGTDTGAWNRLGDLMERLGGPRR</sequence>
<dbReference type="InterPro" id="IPR046175">
    <property type="entry name" value="DUF6177"/>
</dbReference>
<organism evidence="1 2">
    <name type="scientific">Thermomonospora echinospora</name>
    <dbReference type="NCBI Taxonomy" id="1992"/>
    <lineage>
        <taxon>Bacteria</taxon>
        <taxon>Bacillati</taxon>
        <taxon>Actinomycetota</taxon>
        <taxon>Actinomycetes</taxon>
        <taxon>Streptosporangiales</taxon>
        <taxon>Thermomonosporaceae</taxon>
        <taxon>Thermomonospora</taxon>
    </lineage>
</organism>
<gene>
    <name evidence="1" type="ORF">SAMN04489712_10123</name>
</gene>
<accession>A0A1H5S1V6</accession>
<dbReference type="Pfam" id="PF19674">
    <property type="entry name" value="DUF6177"/>
    <property type="match status" value="1"/>
</dbReference>
<proteinExistence type="predicted"/>
<protein>
    <submittedName>
        <fullName evidence="1">Uncharacterized protein</fullName>
    </submittedName>
</protein>